<dbReference type="AlphaFoldDB" id="A0A268EW89"/>
<dbReference type="PROSITE" id="PS50850">
    <property type="entry name" value="MFS"/>
    <property type="match status" value="1"/>
</dbReference>
<evidence type="ECO:0000259" key="7">
    <source>
        <dbReference type="PROSITE" id="PS50850"/>
    </source>
</evidence>
<keyword evidence="3 6" id="KW-0812">Transmembrane</keyword>
<dbReference type="Proteomes" id="UP000435177">
    <property type="component" value="Unassembled WGS sequence"/>
</dbReference>
<protein>
    <submittedName>
        <fullName evidence="9">MFS transporter</fullName>
    </submittedName>
</protein>
<reference evidence="9 10" key="1">
    <citation type="submission" date="2017-07" db="EMBL/GenBank/DDBJ databases">
        <title>Isolation and whole genome analysis of endospore-forming bacteria from heroin.</title>
        <authorList>
            <person name="Kalinowski J."/>
            <person name="Ahrens B."/>
            <person name="Al-Dilaimi A."/>
            <person name="Winkler A."/>
            <person name="Wibberg D."/>
            <person name="Schleenbecker U."/>
            <person name="Ruckert C."/>
            <person name="Wolfel R."/>
            <person name="Grass G."/>
        </authorList>
    </citation>
    <scope>NUCLEOTIDE SEQUENCE [LARGE SCALE GENOMIC DNA]</scope>
    <source>
        <strain evidence="9 10">7537-G1</strain>
    </source>
</reference>
<organism evidence="9 10">
    <name type="scientific">Paenibacillus campinasensis</name>
    <dbReference type="NCBI Taxonomy" id="66347"/>
    <lineage>
        <taxon>Bacteria</taxon>
        <taxon>Bacillati</taxon>
        <taxon>Bacillota</taxon>
        <taxon>Bacilli</taxon>
        <taxon>Bacillales</taxon>
        <taxon>Paenibacillaceae</taxon>
        <taxon>Paenibacillus</taxon>
    </lineage>
</organism>
<evidence type="ECO:0000256" key="5">
    <source>
        <dbReference type="ARBA" id="ARBA00023136"/>
    </source>
</evidence>
<reference evidence="8 11" key="2">
    <citation type="submission" date="2019-11" db="EMBL/GenBank/DDBJ databases">
        <title>Draft genome sequences of five Paenibacillus species of dairy origin.</title>
        <authorList>
            <person name="Olajide A.M."/>
            <person name="Chen S."/>
            <person name="Lapointe G."/>
        </authorList>
    </citation>
    <scope>NUCLEOTIDE SEQUENCE [LARGE SCALE GENOMIC DNA]</scope>
    <source>
        <strain evidence="8 11">3CS1</strain>
    </source>
</reference>
<dbReference type="OrthoDB" id="9793283at2"/>
<dbReference type="PANTHER" id="PTHR23504">
    <property type="entry name" value="MAJOR FACILITATOR SUPERFAMILY DOMAIN-CONTAINING PROTEIN 10"/>
    <property type="match status" value="1"/>
</dbReference>
<dbReference type="EMBL" id="NPBY01000030">
    <property type="protein sequence ID" value="PAD77371.1"/>
    <property type="molecule type" value="Genomic_DNA"/>
</dbReference>
<dbReference type="Proteomes" id="UP000215596">
    <property type="component" value="Unassembled WGS sequence"/>
</dbReference>
<dbReference type="CDD" id="cd17325">
    <property type="entry name" value="MFS_MdtG_SLC18_like"/>
    <property type="match status" value="1"/>
</dbReference>
<dbReference type="GO" id="GO:0005886">
    <property type="term" value="C:plasma membrane"/>
    <property type="evidence" value="ECO:0007669"/>
    <property type="project" value="UniProtKB-SubCell"/>
</dbReference>
<feature type="transmembrane region" description="Helical" evidence="6">
    <location>
        <begin position="12"/>
        <end position="33"/>
    </location>
</feature>
<feature type="transmembrane region" description="Helical" evidence="6">
    <location>
        <begin position="136"/>
        <end position="158"/>
    </location>
</feature>
<evidence type="ECO:0000256" key="1">
    <source>
        <dbReference type="ARBA" id="ARBA00004651"/>
    </source>
</evidence>
<feature type="transmembrane region" description="Helical" evidence="6">
    <location>
        <begin position="102"/>
        <end position="124"/>
    </location>
</feature>
<feature type="transmembrane region" description="Helical" evidence="6">
    <location>
        <begin position="76"/>
        <end position="96"/>
    </location>
</feature>
<evidence type="ECO:0000256" key="4">
    <source>
        <dbReference type="ARBA" id="ARBA00022989"/>
    </source>
</evidence>
<accession>A0A268EW89</accession>
<proteinExistence type="predicted"/>
<dbReference type="EMBL" id="WOAA01000044">
    <property type="protein sequence ID" value="MUG68957.1"/>
    <property type="molecule type" value="Genomic_DNA"/>
</dbReference>
<evidence type="ECO:0000256" key="6">
    <source>
        <dbReference type="SAM" id="Phobius"/>
    </source>
</evidence>
<keyword evidence="5 6" id="KW-0472">Membrane</keyword>
<feature type="transmembrane region" description="Helical" evidence="6">
    <location>
        <begin position="343"/>
        <end position="365"/>
    </location>
</feature>
<evidence type="ECO:0000256" key="3">
    <source>
        <dbReference type="ARBA" id="ARBA00022692"/>
    </source>
</evidence>
<dbReference type="PANTHER" id="PTHR23504:SF115">
    <property type="entry name" value="MULTIDRUG RESISTANCE PROTEIN 2"/>
    <property type="match status" value="1"/>
</dbReference>
<dbReference type="InterPro" id="IPR036259">
    <property type="entry name" value="MFS_trans_sf"/>
</dbReference>
<comment type="caution">
    <text evidence="9">The sequence shown here is derived from an EMBL/GenBank/DDBJ whole genome shotgun (WGS) entry which is preliminary data.</text>
</comment>
<feature type="domain" description="Major facilitator superfamily (MFS) profile" evidence="7">
    <location>
        <begin position="11"/>
        <end position="395"/>
    </location>
</feature>
<dbReference type="RefSeq" id="WP_095265071.1">
    <property type="nucleotide sequence ID" value="NZ_NPBY01000030.1"/>
</dbReference>
<comment type="subcellular location">
    <subcellularLocation>
        <location evidence="1">Cell membrane</location>
        <topology evidence="1">Multi-pass membrane protein</topology>
    </subcellularLocation>
</comment>
<evidence type="ECO:0000256" key="2">
    <source>
        <dbReference type="ARBA" id="ARBA00022448"/>
    </source>
</evidence>
<feature type="transmembrane region" description="Helical" evidence="6">
    <location>
        <begin position="39"/>
        <end position="64"/>
    </location>
</feature>
<keyword evidence="2" id="KW-0813">Transport</keyword>
<sequence length="403" mass="43661">MKALATRNNGAILLLMFNIFIGFVGVGLVIPIMPTYMNVLGISGTMVGFLVAVFSLTQFLVAPYAGSWSDRYGRKWIIVAGLFIFALSELLFGLATNALLLFIARMLGGVSVAFIMPAVMAYVVDITTEEDRGMGMGWINAAISTGFIIGPAIGGFLAEYGLRVPFFAAAGAAALSGLVSMLILPESLDKSTRLAAQNREEQKESQLVQLMGSYRTPYFTGLLIILIISLGLSQFETVLGLFVDHKYGYTPGQIAWLIAVGAIVGAVMQLTLFGRLIHWIGEKRLTVYCLLLMAIFMVTTIFSAQYWMMLVSVTIVFLAVDFVRPAISTYFSRIAGNEQGLVAGLNASYTSLGNIGGPILAGALFDIEINSPFLLGSLIALVGWMFSLRWIHKPVERPADTAR</sequence>
<feature type="transmembrane region" description="Helical" evidence="6">
    <location>
        <begin position="218"/>
        <end position="242"/>
    </location>
</feature>
<feature type="transmembrane region" description="Helical" evidence="6">
    <location>
        <begin position="310"/>
        <end position="331"/>
    </location>
</feature>
<evidence type="ECO:0000313" key="9">
    <source>
        <dbReference type="EMBL" id="PAD77371.1"/>
    </source>
</evidence>
<dbReference type="SUPFAM" id="SSF103473">
    <property type="entry name" value="MFS general substrate transporter"/>
    <property type="match status" value="1"/>
</dbReference>
<evidence type="ECO:0000313" key="10">
    <source>
        <dbReference type="Proteomes" id="UP000215596"/>
    </source>
</evidence>
<feature type="transmembrane region" description="Helical" evidence="6">
    <location>
        <begin position="371"/>
        <end position="391"/>
    </location>
</feature>
<dbReference type="PRINTS" id="PR01035">
    <property type="entry name" value="TCRTETA"/>
</dbReference>
<dbReference type="InterPro" id="IPR011701">
    <property type="entry name" value="MFS"/>
</dbReference>
<keyword evidence="4 6" id="KW-1133">Transmembrane helix</keyword>
<dbReference type="InterPro" id="IPR020846">
    <property type="entry name" value="MFS_dom"/>
</dbReference>
<dbReference type="Pfam" id="PF07690">
    <property type="entry name" value="MFS_1"/>
    <property type="match status" value="1"/>
</dbReference>
<dbReference type="GO" id="GO:0022857">
    <property type="term" value="F:transmembrane transporter activity"/>
    <property type="evidence" value="ECO:0007669"/>
    <property type="project" value="InterPro"/>
</dbReference>
<feature type="transmembrane region" description="Helical" evidence="6">
    <location>
        <begin position="164"/>
        <end position="184"/>
    </location>
</feature>
<dbReference type="Gene3D" id="1.20.1250.20">
    <property type="entry name" value="MFS general substrate transporter like domains"/>
    <property type="match status" value="1"/>
</dbReference>
<gene>
    <name evidence="9" type="ORF">CHH67_10245</name>
    <name evidence="8" type="ORF">GNP94_23650</name>
</gene>
<name>A0A268EW89_9BACL</name>
<keyword evidence="11" id="KW-1185">Reference proteome</keyword>
<feature type="transmembrane region" description="Helical" evidence="6">
    <location>
        <begin position="254"/>
        <end position="273"/>
    </location>
</feature>
<evidence type="ECO:0000313" key="11">
    <source>
        <dbReference type="Proteomes" id="UP000435177"/>
    </source>
</evidence>
<feature type="transmembrane region" description="Helical" evidence="6">
    <location>
        <begin position="285"/>
        <end position="304"/>
    </location>
</feature>
<evidence type="ECO:0000313" key="8">
    <source>
        <dbReference type="EMBL" id="MUG68957.1"/>
    </source>
</evidence>
<dbReference type="InterPro" id="IPR001958">
    <property type="entry name" value="Tet-R_TetA/multi-R_MdtG-like"/>
</dbReference>